<protein>
    <submittedName>
        <fullName evidence="3">Xanthine dehydrogenase accessory factor</fullName>
    </submittedName>
</protein>
<organism evidence="3 4">
    <name type="scientific">Sedimentibacter saalensis</name>
    <dbReference type="NCBI Taxonomy" id="130788"/>
    <lineage>
        <taxon>Bacteria</taxon>
        <taxon>Bacillati</taxon>
        <taxon>Bacillota</taxon>
        <taxon>Tissierellia</taxon>
        <taxon>Sedimentibacter</taxon>
    </lineage>
</organism>
<gene>
    <name evidence="3" type="ORF">LY60_02647</name>
</gene>
<evidence type="ECO:0000313" key="3">
    <source>
        <dbReference type="EMBL" id="TWH78622.1"/>
    </source>
</evidence>
<evidence type="ECO:0000259" key="1">
    <source>
        <dbReference type="Pfam" id="PF02625"/>
    </source>
</evidence>
<dbReference type="Proteomes" id="UP000315343">
    <property type="component" value="Unassembled WGS sequence"/>
</dbReference>
<dbReference type="InterPro" id="IPR052698">
    <property type="entry name" value="MoCofactor_Util/Proc"/>
</dbReference>
<dbReference type="Pfam" id="PF13478">
    <property type="entry name" value="XdhC_C"/>
    <property type="match status" value="1"/>
</dbReference>
<accession>A0A562J620</accession>
<dbReference type="EMBL" id="VLKH01000008">
    <property type="protein sequence ID" value="TWH78622.1"/>
    <property type="molecule type" value="Genomic_DNA"/>
</dbReference>
<dbReference type="Pfam" id="PF02625">
    <property type="entry name" value="XdhC_CoxI"/>
    <property type="match status" value="1"/>
</dbReference>
<keyword evidence="4" id="KW-1185">Reference proteome</keyword>
<dbReference type="RefSeq" id="WP_145084501.1">
    <property type="nucleotide sequence ID" value="NZ_VLKH01000008.1"/>
</dbReference>
<dbReference type="InterPro" id="IPR003777">
    <property type="entry name" value="XdhC_CoxI"/>
</dbReference>
<comment type="caution">
    <text evidence="3">The sequence shown here is derived from an EMBL/GenBank/DDBJ whole genome shotgun (WGS) entry which is preliminary data.</text>
</comment>
<dbReference type="PANTHER" id="PTHR30388:SF6">
    <property type="entry name" value="XANTHINE DEHYDROGENASE SUBUNIT A-RELATED"/>
    <property type="match status" value="1"/>
</dbReference>
<proteinExistence type="predicted"/>
<feature type="domain" description="XdhC Rossmann" evidence="2">
    <location>
        <begin position="82"/>
        <end position="224"/>
    </location>
</feature>
<reference evidence="3 4" key="1">
    <citation type="submission" date="2019-07" db="EMBL/GenBank/DDBJ databases">
        <title>Genomic Encyclopedia of Type Strains, Phase I: the one thousand microbial genomes (KMG-I) project.</title>
        <authorList>
            <person name="Kyrpides N."/>
        </authorList>
    </citation>
    <scope>NUCLEOTIDE SEQUENCE [LARGE SCALE GENOMIC DNA]</scope>
    <source>
        <strain evidence="3 4">DSM 13558</strain>
    </source>
</reference>
<dbReference type="OrthoDB" id="9773039at2"/>
<dbReference type="PANTHER" id="PTHR30388">
    <property type="entry name" value="ALDEHYDE OXIDOREDUCTASE MOLYBDENUM COFACTOR ASSEMBLY PROTEIN"/>
    <property type="match status" value="1"/>
</dbReference>
<sequence length="340" mass="37327">MDFYEFLKQIDKNKENIVINILSGHNMGEKIVLSDGEIVYKDNNDLNTEKIISAVPANKKSQSLTVDGEKIYVEFVRQSYNVVVCGGGHISIPIIKICKLLDLPVTAIDDRITFANNAAKAGADKVICKPFEQALRDIEGSSGTFFVIVTRGHRYDQTCLENIIQKENAYIGMIGSKVRVAKVLDYLESEGISREKLNEVYTPIGLKIGAETPEEIAVAIMAQIIEVKNKETGSSAYSDELLNTVLMDEKREVPKAMVTIVSRRGSAPRYVGTKMLVLKDGTMIGTIGGGCVESSIRGDALMCIDNKKHKLISVDMTGRHAEEEGMVCGGIVEVFVESIN</sequence>
<name>A0A562J620_9FIRM</name>
<dbReference type="AlphaFoldDB" id="A0A562J620"/>
<feature type="domain" description="XdhC- CoxI" evidence="1">
    <location>
        <begin position="251"/>
        <end position="314"/>
    </location>
</feature>
<dbReference type="InterPro" id="IPR027051">
    <property type="entry name" value="XdhC_Rossmann_dom"/>
</dbReference>
<dbReference type="Gene3D" id="3.40.50.720">
    <property type="entry name" value="NAD(P)-binding Rossmann-like Domain"/>
    <property type="match status" value="1"/>
</dbReference>
<evidence type="ECO:0000313" key="4">
    <source>
        <dbReference type="Proteomes" id="UP000315343"/>
    </source>
</evidence>
<evidence type="ECO:0000259" key="2">
    <source>
        <dbReference type="Pfam" id="PF13478"/>
    </source>
</evidence>